<evidence type="ECO:0000256" key="1">
    <source>
        <dbReference type="ARBA" id="ARBA00022598"/>
    </source>
</evidence>
<reference evidence="4 5" key="1">
    <citation type="journal article" date="2017" name="Gigascience">
        <title>Genome sequence of the small brown planthopper, Laodelphax striatellus.</title>
        <authorList>
            <person name="Zhu J."/>
            <person name="Jiang F."/>
            <person name="Wang X."/>
            <person name="Yang P."/>
            <person name="Bao Y."/>
            <person name="Zhao W."/>
            <person name="Wang W."/>
            <person name="Lu H."/>
            <person name="Wang Q."/>
            <person name="Cui N."/>
            <person name="Li J."/>
            <person name="Chen X."/>
            <person name="Luo L."/>
            <person name="Yu J."/>
            <person name="Kang L."/>
            <person name="Cui F."/>
        </authorList>
    </citation>
    <scope>NUCLEOTIDE SEQUENCE [LARGE SCALE GENOMIC DNA]</scope>
    <source>
        <strain evidence="4">Lst14</strain>
    </source>
</reference>
<evidence type="ECO:0008006" key="6">
    <source>
        <dbReference type="Google" id="ProtNLM"/>
    </source>
</evidence>
<dbReference type="GO" id="GO:0070740">
    <property type="term" value="F:tubulin-glutamic acid ligase activity"/>
    <property type="evidence" value="ECO:0007669"/>
    <property type="project" value="TreeGrafter"/>
</dbReference>
<dbReference type="OrthoDB" id="277439at2759"/>
<dbReference type="GO" id="GO:0036064">
    <property type="term" value="C:ciliary basal body"/>
    <property type="evidence" value="ECO:0007669"/>
    <property type="project" value="TreeGrafter"/>
</dbReference>
<dbReference type="STRING" id="195883.A0A482X2Z9"/>
<name>A0A482X2Z9_LAOST</name>
<dbReference type="PANTHER" id="PTHR12241">
    <property type="entry name" value="TUBULIN POLYGLUTAMYLASE"/>
    <property type="match status" value="1"/>
</dbReference>
<dbReference type="GO" id="GO:0015631">
    <property type="term" value="F:tubulin binding"/>
    <property type="evidence" value="ECO:0007669"/>
    <property type="project" value="TreeGrafter"/>
</dbReference>
<dbReference type="GO" id="GO:0000226">
    <property type="term" value="P:microtubule cytoskeleton organization"/>
    <property type="evidence" value="ECO:0007669"/>
    <property type="project" value="TreeGrafter"/>
</dbReference>
<sequence>MSFENGPFIFRINDNGCGPNLLVQVCIERGWREYIESGVLKDNWNLWWRTGGFPISHYKQLKPWQFTNHIPKGSSICRKDNLSRYLKCMKKVFGSIYDFSPEAFNLPLEYTKLVAECSRQNRNNYEDPSNVWICKPVGLSQGRGISLFKKLSELVYDSNAVVQKYVQNPLLIGGYKFDLRLYVCVPSFHPPVIYLYREGLARFSTDKFSLTNLDNPFAHLTNTSLNKMGPRYTEMKDRIGAGCKWSLKQLRYYLNQSGMDDWLLWQRILSLVVLTVVSQLNNVPASANCFEFYGFDVLVDSALRPWLLEVNLSPARRNHCDVDPAVKKPMLHDMFDLLGLPVCCTGLSLFTIWSAGVCGTCTTFNGHSENTTSLEASSKHLVESRKAGGGGG</sequence>
<keyword evidence="1" id="KW-0436">Ligase</keyword>
<dbReference type="EMBL" id="QKKF02019521">
    <property type="protein sequence ID" value="RZF39908.1"/>
    <property type="molecule type" value="Genomic_DNA"/>
</dbReference>
<dbReference type="GO" id="GO:0005524">
    <property type="term" value="F:ATP binding"/>
    <property type="evidence" value="ECO:0007669"/>
    <property type="project" value="UniProtKB-KW"/>
</dbReference>
<evidence type="ECO:0000256" key="2">
    <source>
        <dbReference type="ARBA" id="ARBA00022741"/>
    </source>
</evidence>
<evidence type="ECO:0000256" key="3">
    <source>
        <dbReference type="ARBA" id="ARBA00022840"/>
    </source>
</evidence>
<accession>A0A482X2Z9</accession>
<evidence type="ECO:0000313" key="4">
    <source>
        <dbReference type="EMBL" id="RZF39908.1"/>
    </source>
</evidence>
<keyword evidence="2" id="KW-0547">Nucleotide-binding</keyword>
<dbReference type="PROSITE" id="PS51221">
    <property type="entry name" value="TTL"/>
    <property type="match status" value="1"/>
</dbReference>
<protein>
    <recommendedName>
        <fullName evidence="6">Tubulin polyglutamylase TTLL2</fullName>
    </recommendedName>
</protein>
<comment type="caution">
    <text evidence="4">The sequence shown here is derived from an EMBL/GenBank/DDBJ whole genome shotgun (WGS) entry which is preliminary data.</text>
</comment>
<dbReference type="InParanoid" id="A0A482X2Z9"/>
<proteinExistence type="predicted"/>
<dbReference type="Gene3D" id="3.30.470.20">
    <property type="entry name" value="ATP-grasp fold, B domain"/>
    <property type="match status" value="1"/>
</dbReference>
<gene>
    <name evidence="4" type="ORF">LSTR_LSTR010536</name>
</gene>
<keyword evidence="3" id="KW-0067">ATP-binding</keyword>
<dbReference type="SUPFAM" id="SSF56059">
    <property type="entry name" value="Glutathione synthetase ATP-binding domain-like"/>
    <property type="match status" value="1"/>
</dbReference>
<organism evidence="4 5">
    <name type="scientific">Laodelphax striatellus</name>
    <name type="common">Small brown planthopper</name>
    <name type="synonym">Delphax striatella</name>
    <dbReference type="NCBI Taxonomy" id="195883"/>
    <lineage>
        <taxon>Eukaryota</taxon>
        <taxon>Metazoa</taxon>
        <taxon>Ecdysozoa</taxon>
        <taxon>Arthropoda</taxon>
        <taxon>Hexapoda</taxon>
        <taxon>Insecta</taxon>
        <taxon>Pterygota</taxon>
        <taxon>Neoptera</taxon>
        <taxon>Paraneoptera</taxon>
        <taxon>Hemiptera</taxon>
        <taxon>Auchenorrhyncha</taxon>
        <taxon>Fulgoroidea</taxon>
        <taxon>Delphacidae</taxon>
        <taxon>Criomorphinae</taxon>
        <taxon>Laodelphax</taxon>
    </lineage>
</organism>
<dbReference type="AlphaFoldDB" id="A0A482X2Z9"/>
<evidence type="ECO:0000313" key="5">
    <source>
        <dbReference type="Proteomes" id="UP000291343"/>
    </source>
</evidence>
<dbReference type="PANTHER" id="PTHR12241:SF118">
    <property type="entry name" value="TUBULIN POLYGLUTAMYLASE TTLL2-RELATED"/>
    <property type="match status" value="1"/>
</dbReference>
<dbReference type="Proteomes" id="UP000291343">
    <property type="component" value="Unassembled WGS sequence"/>
</dbReference>
<dbReference type="Pfam" id="PF03133">
    <property type="entry name" value="TTL"/>
    <property type="match status" value="1"/>
</dbReference>
<dbReference type="InterPro" id="IPR004344">
    <property type="entry name" value="TTL/TTLL_fam"/>
</dbReference>
<keyword evidence="5" id="KW-1185">Reference proteome</keyword>
<dbReference type="SMR" id="A0A482X2Z9"/>